<dbReference type="EMBL" id="GEDG01014981">
    <property type="protein sequence ID" value="JAP23894.1"/>
    <property type="molecule type" value="Transcribed_RNA"/>
</dbReference>
<dbReference type="AlphaFoldDB" id="A0A0V0HW90"/>
<protein>
    <submittedName>
        <fullName evidence="1">Putative ovule protein</fullName>
    </submittedName>
</protein>
<organism evidence="1">
    <name type="scientific">Solanum chacoense</name>
    <name type="common">Chaco potato</name>
    <dbReference type="NCBI Taxonomy" id="4108"/>
    <lineage>
        <taxon>Eukaryota</taxon>
        <taxon>Viridiplantae</taxon>
        <taxon>Streptophyta</taxon>
        <taxon>Embryophyta</taxon>
        <taxon>Tracheophyta</taxon>
        <taxon>Spermatophyta</taxon>
        <taxon>Magnoliopsida</taxon>
        <taxon>eudicotyledons</taxon>
        <taxon>Gunneridae</taxon>
        <taxon>Pentapetalae</taxon>
        <taxon>asterids</taxon>
        <taxon>lamiids</taxon>
        <taxon>Solanales</taxon>
        <taxon>Solanaceae</taxon>
        <taxon>Solanoideae</taxon>
        <taxon>Solaneae</taxon>
        <taxon>Solanum</taxon>
    </lineage>
</organism>
<sequence length="93" mass="10652">MQTSTISPDTNTAHRYWVALSTRLRWMGKIFLSFCPCSPTVFTHFIERPQLWVPRKIVQLLWDKGVLLSSCAKSSLDTKSKEEGIYQGKSTTD</sequence>
<evidence type="ECO:0000313" key="1">
    <source>
        <dbReference type="EMBL" id="JAP23894.1"/>
    </source>
</evidence>
<accession>A0A0V0HW90</accession>
<reference evidence="1" key="1">
    <citation type="submission" date="2015-12" db="EMBL/GenBank/DDBJ databases">
        <title>Gene expression during late stages of embryo sac development: a critical building block for successful pollen-pistil interactions.</title>
        <authorList>
            <person name="Liu Y."/>
            <person name="Joly V."/>
            <person name="Sabar M."/>
            <person name="Matton D.P."/>
        </authorList>
    </citation>
    <scope>NUCLEOTIDE SEQUENCE</scope>
</reference>
<proteinExistence type="predicted"/>
<name>A0A0V0HW90_SOLCH</name>